<dbReference type="Proteomes" id="UP001317742">
    <property type="component" value="Chromosome"/>
</dbReference>
<evidence type="ECO:0000313" key="1">
    <source>
        <dbReference type="EMBL" id="BDQ38868.1"/>
    </source>
</evidence>
<keyword evidence="2" id="KW-1185">Reference proteome</keyword>
<dbReference type="RefSeq" id="WP_281761358.1">
    <property type="nucleotide sequence ID" value="NZ_AP026709.1"/>
</dbReference>
<protein>
    <submittedName>
        <fullName evidence="1">Uncharacterized protein</fullName>
    </submittedName>
</protein>
<dbReference type="EMBL" id="AP026709">
    <property type="protein sequence ID" value="BDQ38868.1"/>
    <property type="molecule type" value="Genomic_DNA"/>
</dbReference>
<evidence type="ECO:0000313" key="2">
    <source>
        <dbReference type="Proteomes" id="UP001317742"/>
    </source>
</evidence>
<proteinExistence type="predicted"/>
<name>A0ABM8B548_9BACT</name>
<reference evidence="1 2" key="1">
    <citation type="submission" date="2022-08" db="EMBL/GenBank/DDBJ databases">
        <title>Genome Sequence of the sulphate-reducing bacterium, Pseudodesulfovibrio sp. SYK.</title>
        <authorList>
            <person name="Kondo R."/>
            <person name="Kataoka T."/>
        </authorList>
    </citation>
    <scope>NUCLEOTIDE SEQUENCE [LARGE SCALE GENOMIC DNA]</scope>
    <source>
        <strain evidence="1 2">SYK</strain>
    </source>
</reference>
<organism evidence="1 2">
    <name type="scientific">Pseudodesulfovibrio nedwellii</name>
    <dbReference type="NCBI Taxonomy" id="2973072"/>
    <lineage>
        <taxon>Bacteria</taxon>
        <taxon>Pseudomonadati</taxon>
        <taxon>Thermodesulfobacteriota</taxon>
        <taxon>Desulfovibrionia</taxon>
        <taxon>Desulfovibrionales</taxon>
        <taxon>Desulfovibrionaceae</taxon>
    </lineage>
</organism>
<sequence>MPKYRNHPIARNIIDGLTKLNLPTISWSKDVLVASLNGECQANTEPNNVCIALHFNFDLEDKEYGEHMQIVTVESCIKGGGTGLVSVVMDCLPEDMKVCVYDSTDGEAKTFWPKMAEKYPNIVRY</sequence>
<accession>A0ABM8B548</accession>
<gene>
    <name evidence="1" type="ORF">SYK_32280</name>
</gene>